<sequence>MITRMSTLFLRTLREDPADAEVPSHRLLVRAGYVRRVAPGIYSWLPLGLRVLHNVERIVREEMDAIGAQEIHLPALLPKEPYEQTNRWTEYGPNMFRLRDRKGGDYLLGPTHEELFAQTVKGEYNSYRDFPVYLYQIQTKYRDEERPRAGILRGREFVMKDSYSFDLDDDGLRSSYERHRGAYIRLFDRVGLRYVIVAATSGAMGGSASEEFLAESITGEDTFVRSTESGFAANVEAVTTPAPAAGSVEGKPAAEVHHTPDTPTIETLVDFLDSSGERGFTAADTLKNVLVKTRQPGTREWELLAVGVPGDREVDMKRLEAALEPAEVELLEDADFAANPFLVKGYVGPKAVQDNGVRYLVDPRIVTGTAWVTGADKADHHVVDLVCGRDFTPDGTVEAADVREGDPSPDGNGTLEAARGIEIGHIFQLGRKYTDAISLDALGQDGKPKRVTMGSYGVGVSRMIAAIAEQHHDSSGLVWPREVAPADVHVVVAGKDDTVREGAERISAELDEAGVRVILDDRGVSPGVKFADAELVGVPTIVVVGKGLTKGVVEVKDRATGEGTEVSADSVVGHLVGLVRS</sequence>
<evidence type="ECO:0000256" key="9">
    <source>
        <dbReference type="ARBA" id="ARBA00047671"/>
    </source>
</evidence>
<keyword evidence="15" id="KW-1185">Reference proteome</keyword>
<reference evidence="14 15" key="1">
    <citation type="submission" date="2020-07" db="EMBL/GenBank/DDBJ databases">
        <title>Sequencing the genomes of 1000 actinobacteria strains.</title>
        <authorList>
            <person name="Klenk H.-P."/>
        </authorList>
    </citation>
    <scope>NUCLEOTIDE SEQUENCE [LARGE SCALE GENOMIC DNA]</scope>
    <source>
        <strain evidence="14 15">DSM 45975</strain>
    </source>
</reference>
<dbReference type="NCBIfam" id="NF006625">
    <property type="entry name" value="PRK09194.1"/>
    <property type="match status" value="1"/>
</dbReference>
<dbReference type="InterPro" id="IPR004154">
    <property type="entry name" value="Anticodon-bd"/>
</dbReference>
<evidence type="ECO:0000256" key="2">
    <source>
        <dbReference type="ARBA" id="ARBA00011738"/>
    </source>
</evidence>
<dbReference type="InterPro" id="IPR044140">
    <property type="entry name" value="ProRS_anticodon_short"/>
</dbReference>
<dbReference type="EMBL" id="JACGWZ010000001">
    <property type="protein sequence ID" value="MBA8823343.1"/>
    <property type="molecule type" value="Genomic_DNA"/>
</dbReference>
<dbReference type="NCBIfam" id="TIGR00409">
    <property type="entry name" value="proS_fam_II"/>
    <property type="match status" value="1"/>
</dbReference>
<dbReference type="Gene3D" id="3.30.930.10">
    <property type="entry name" value="Bira Bifunctional Protein, Domain 2"/>
    <property type="match status" value="2"/>
</dbReference>
<dbReference type="GO" id="GO:0005524">
    <property type="term" value="F:ATP binding"/>
    <property type="evidence" value="ECO:0007669"/>
    <property type="project" value="UniProtKB-UniRule"/>
</dbReference>
<proteinExistence type="inferred from homology"/>
<dbReference type="Proteomes" id="UP000569329">
    <property type="component" value="Unassembled WGS sequence"/>
</dbReference>
<keyword evidence="8 12" id="KW-0030">Aminoacyl-tRNA synthetase</keyword>
<dbReference type="RefSeq" id="WP_182542669.1">
    <property type="nucleotide sequence ID" value="NZ_JACGWZ010000001.1"/>
</dbReference>
<dbReference type="SUPFAM" id="SSF55826">
    <property type="entry name" value="YbaK/ProRS associated domain"/>
    <property type="match status" value="1"/>
</dbReference>
<dbReference type="InterPro" id="IPR045864">
    <property type="entry name" value="aa-tRNA-synth_II/BPL/LPL"/>
</dbReference>
<dbReference type="CDD" id="cd00779">
    <property type="entry name" value="ProRS_core_prok"/>
    <property type="match status" value="1"/>
</dbReference>
<dbReference type="InterPro" id="IPR033730">
    <property type="entry name" value="ProRS_core_prok"/>
</dbReference>
<evidence type="ECO:0000256" key="1">
    <source>
        <dbReference type="ARBA" id="ARBA00004496"/>
    </source>
</evidence>
<dbReference type="GO" id="GO:0004827">
    <property type="term" value="F:proline-tRNA ligase activity"/>
    <property type="evidence" value="ECO:0007669"/>
    <property type="project" value="UniProtKB-UniRule"/>
</dbReference>
<dbReference type="SUPFAM" id="SSF52954">
    <property type="entry name" value="Class II aaRS ABD-related"/>
    <property type="match status" value="1"/>
</dbReference>
<dbReference type="FunFam" id="3.30.930.10:FF:000070">
    <property type="entry name" value="Proline--tRNA ligase"/>
    <property type="match status" value="1"/>
</dbReference>
<dbReference type="GO" id="GO:0002161">
    <property type="term" value="F:aminoacyl-tRNA deacylase activity"/>
    <property type="evidence" value="ECO:0007669"/>
    <property type="project" value="InterPro"/>
</dbReference>
<dbReference type="InterPro" id="IPR002314">
    <property type="entry name" value="aa-tRNA-synt_IIb"/>
</dbReference>
<accession>A0A839DQJ6</accession>
<dbReference type="InterPro" id="IPR036621">
    <property type="entry name" value="Anticodon-bd_dom_sf"/>
</dbReference>
<organism evidence="14 15">
    <name type="scientific">Halosaccharopolyspora lacisalsi</name>
    <dbReference type="NCBI Taxonomy" id="1000566"/>
    <lineage>
        <taxon>Bacteria</taxon>
        <taxon>Bacillati</taxon>
        <taxon>Actinomycetota</taxon>
        <taxon>Actinomycetes</taxon>
        <taxon>Pseudonocardiales</taxon>
        <taxon>Pseudonocardiaceae</taxon>
        <taxon>Halosaccharopolyspora</taxon>
    </lineage>
</organism>
<dbReference type="InterPro" id="IPR006195">
    <property type="entry name" value="aa-tRNA-synth_II"/>
</dbReference>
<comment type="domain">
    <text evidence="12">Consists of three domains: the N-terminal catalytic domain, the editing domain and the C-terminal anticodon-binding domain.</text>
</comment>
<dbReference type="Pfam" id="PF00587">
    <property type="entry name" value="tRNA-synt_2b"/>
    <property type="match status" value="1"/>
</dbReference>
<dbReference type="SUPFAM" id="SSF55681">
    <property type="entry name" value="Class II aaRS and biotin synthetases"/>
    <property type="match status" value="1"/>
</dbReference>
<dbReference type="HAMAP" id="MF_01569">
    <property type="entry name" value="Pro_tRNA_synth_type1"/>
    <property type="match status" value="1"/>
</dbReference>
<protein>
    <recommendedName>
        <fullName evidence="12">Proline--tRNA ligase</fullName>
        <ecNumber evidence="12">6.1.1.15</ecNumber>
    </recommendedName>
    <alternativeName>
        <fullName evidence="12">Prolyl-tRNA synthetase</fullName>
        <shortName evidence="12">ProRS</shortName>
    </alternativeName>
</protein>
<evidence type="ECO:0000256" key="4">
    <source>
        <dbReference type="ARBA" id="ARBA00022598"/>
    </source>
</evidence>
<comment type="subunit">
    <text evidence="2 12">Homodimer.</text>
</comment>
<dbReference type="PRINTS" id="PR01046">
    <property type="entry name" value="TRNASYNTHPRO"/>
</dbReference>
<dbReference type="PROSITE" id="PS50862">
    <property type="entry name" value="AA_TRNA_LIGASE_II"/>
    <property type="match status" value="1"/>
</dbReference>
<evidence type="ECO:0000256" key="6">
    <source>
        <dbReference type="ARBA" id="ARBA00022840"/>
    </source>
</evidence>
<dbReference type="Pfam" id="PF03129">
    <property type="entry name" value="HGTP_anticodon"/>
    <property type="match status" value="1"/>
</dbReference>
<comment type="caution">
    <text evidence="14">The sequence shown here is derived from an EMBL/GenBank/DDBJ whole genome shotgun (WGS) entry which is preliminary data.</text>
</comment>
<comment type="catalytic activity">
    <reaction evidence="9 12">
        <text>tRNA(Pro) + L-proline + ATP = L-prolyl-tRNA(Pro) + AMP + diphosphate</text>
        <dbReference type="Rhea" id="RHEA:14305"/>
        <dbReference type="Rhea" id="RHEA-COMP:9700"/>
        <dbReference type="Rhea" id="RHEA-COMP:9702"/>
        <dbReference type="ChEBI" id="CHEBI:30616"/>
        <dbReference type="ChEBI" id="CHEBI:33019"/>
        <dbReference type="ChEBI" id="CHEBI:60039"/>
        <dbReference type="ChEBI" id="CHEBI:78442"/>
        <dbReference type="ChEBI" id="CHEBI:78532"/>
        <dbReference type="ChEBI" id="CHEBI:456215"/>
        <dbReference type="EC" id="6.1.1.15"/>
    </reaction>
</comment>
<keyword evidence="6 12" id="KW-0067">ATP-binding</keyword>
<dbReference type="InterPro" id="IPR050062">
    <property type="entry name" value="Pro-tRNA_synthetase"/>
</dbReference>
<evidence type="ECO:0000256" key="12">
    <source>
        <dbReference type="HAMAP-Rule" id="MF_01569"/>
    </source>
</evidence>
<comment type="subcellular location">
    <subcellularLocation>
        <location evidence="1 12">Cytoplasm</location>
    </subcellularLocation>
</comment>
<dbReference type="FunFam" id="3.30.930.10:FF:000065">
    <property type="entry name" value="Proline--tRNA ligase"/>
    <property type="match status" value="1"/>
</dbReference>
<keyword evidence="7 12" id="KW-0648">Protein biosynthesis</keyword>
<gene>
    <name evidence="12" type="primary">proS</name>
    <name evidence="14" type="ORF">FHX42_000672</name>
</gene>
<evidence type="ECO:0000256" key="3">
    <source>
        <dbReference type="ARBA" id="ARBA00022490"/>
    </source>
</evidence>
<dbReference type="PANTHER" id="PTHR42753:SF2">
    <property type="entry name" value="PROLINE--TRNA LIGASE"/>
    <property type="match status" value="1"/>
</dbReference>
<feature type="domain" description="Aminoacyl-transfer RNA synthetases class-II family profile" evidence="13">
    <location>
        <begin position="35"/>
        <end position="480"/>
    </location>
</feature>
<keyword evidence="4 12" id="KW-0436">Ligase</keyword>
<evidence type="ECO:0000259" key="13">
    <source>
        <dbReference type="PROSITE" id="PS50862"/>
    </source>
</evidence>
<dbReference type="AlphaFoldDB" id="A0A839DQJ6"/>
<dbReference type="GO" id="GO:0005829">
    <property type="term" value="C:cytosol"/>
    <property type="evidence" value="ECO:0007669"/>
    <property type="project" value="TreeGrafter"/>
</dbReference>
<dbReference type="Gene3D" id="3.40.50.800">
    <property type="entry name" value="Anticodon-binding domain"/>
    <property type="match status" value="1"/>
</dbReference>
<keyword evidence="5 12" id="KW-0547">Nucleotide-binding</keyword>
<evidence type="ECO:0000313" key="15">
    <source>
        <dbReference type="Proteomes" id="UP000569329"/>
    </source>
</evidence>
<evidence type="ECO:0000256" key="8">
    <source>
        <dbReference type="ARBA" id="ARBA00023146"/>
    </source>
</evidence>
<dbReference type="InterPro" id="IPR002316">
    <property type="entry name" value="Pro-tRNA-ligase_IIa"/>
</dbReference>
<evidence type="ECO:0000256" key="7">
    <source>
        <dbReference type="ARBA" id="ARBA00022917"/>
    </source>
</evidence>
<evidence type="ECO:0000256" key="10">
    <source>
        <dbReference type="ARBA" id="ARBA00053664"/>
    </source>
</evidence>
<evidence type="ECO:0000256" key="5">
    <source>
        <dbReference type="ARBA" id="ARBA00022741"/>
    </source>
</evidence>
<dbReference type="Pfam" id="PF04073">
    <property type="entry name" value="tRNA_edit"/>
    <property type="match status" value="1"/>
</dbReference>
<dbReference type="PANTHER" id="PTHR42753">
    <property type="entry name" value="MITOCHONDRIAL RIBOSOME PROTEIN L39/PROLYL-TRNA LIGASE FAMILY MEMBER"/>
    <property type="match status" value="1"/>
</dbReference>
<comment type="function">
    <text evidence="10 12">Catalyzes the attachment of proline to tRNA(Pro) in a two-step reaction: proline is first activated by ATP to form Pro-AMP and then transferred to the acceptor end of tRNA(Pro). As ProRS can inadvertently accommodate and process non-cognate amino acids such as alanine and cysteine, to avoid such errors it has two additional distinct editing activities against alanine. One activity is designated as 'pretransfer' editing and involves the tRNA(Pro)-independent hydrolysis of activated Ala-AMP. The other activity is designated 'posttransfer' editing and involves deacylation of mischarged Ala-tRNA(Pro). The misacylated Cys-tRNA(Pro) is not edited by ProRS.</text>
</comment>
<keyword evidence="3 12" id="KW-0963">Cytoplasm</keyword>
<evidence type="ECO:0000313" key="14">
    <source>
        <dbReference type="EMBL" id="MBA8823343.1"/>
    </source>
</evidence>
<dbReference type="CDD" id="cd00861">
    <property type="entry name" value="ProRS_anticodon_short"/>
    <property type="match status" value="1"/>
</dbReference>
<dbReference type="InterPro" id="IPR036754">
    <property type="entry name" value="YbaK/aa-tRNA-synt-asso_dom_sf"/>
</dbReference>
<name>A0A839DQJ6_9PSEU</name>
<dbReference type="InterPro" id="IPR023717">
    <property type="entry name" value="Pro-tRNA-Synthase_IIa_type1"/>
</dbReference>
<dbReference type="InterPro" id="IPR004500">
    <property type="entry name" value="Pro-tRNA-synth_IIa_bac-type"/>
</dbReference>
<dbReference type="GO" id="GO:0006433">
    <property type="term" value="P:prolyl-tRNA aminoacylation"/>
    <property type="evidence" value="ECO:0007669"/>
    <property type="project" value="UniProtKB-UniRule"/>
</dbReference>
<dbReference type="InterPro" id="IPR007214">
    <property type="entry name" value="YbaK/aa-tRNA-synth-assoc-dom"/>
</dbReference>
<evidence type="ECO:0000256" key="11">
    <source>
        <dbReference type="ARBA" id="ARBA00060755"/>
    </source>
</evidence>
<dbReference type="EC" id="6.1.1.15" evidence="12"/>
<comment type="similarity">
    <text evidence="11 12">Belongs to the class-II aminoacyl-tRNA synthetase family. ProS type 1 subfamily.</text>
</comment>